<dbReference type="Pfam" id="PF24696">
    <property type="entry name" value="UGSC"/>
    <property type="match status" value="1"/>
</dbReference>
<reference evidence="2" key="1">
    <citation type="submission" date="2018-05" db="EMBL/GenBank/DDBJ databases">
        <authorList>
            <person name="Lanie J.A."/>
            <person name="Ng W.-L."/>
            <person name="Kazmierczak K.M."/>
            <person name="Andrzejewski T.M."/>
            <person name="Davidsen T.M."/>
            <person name="Wayne K.J."/>
            <person name="Tettelin H."/>
            <person name="Glass J.I."/>
            <person name="Rusch D."/>
            <person name="Podicherti R."/>
            <person name="Tsui H.-C.T."/>
            <person name="Winkler M.E."/>
        </authorList>
    </citation>
    <scope>NUCLEOTIDE SEQUENCE</scope>
</reference>
<evidence type="ECO:0000313" key="2">
    <source>
        <dbReference type="EMBL" id="SVB10777.1"/>
    </source>
</evidence>
<sequence>VHDTTWFEINGKPAVFIASDEFQEAATAQAETLGLPSVQRVFVPHPIQDANDLEMAEKANAVIEKVIASLVD</sequence>
<organism evidence="2">
    <name type="scientific">marine metagenome</name>
    <dbReference type="NCBI Taxonomy" id="408172"/>
    <lineage>
        <taxon>unclassified sequences</taxon>
        <taxon>metagenomes</taxon>
        <taxon>ecological metagenomes</taxon>
    </lineage>
</organism>
<protein>
    <recommendedName>
        <fullName evidence="1">UGSC-like domain-containing protein</fullName>
    </recommendedName>
</protein>
<proteinExistence type="predicted"/>
<feature type="domain" description="UGSC-like" evidence="1">
    <location>
        <begin position="1"/>
        <end position="71"/>
    </location>
</feature>
<evidence type="ECO:0000259" key="1">
    <source>
        <dbReference type="Pfam" id="PF24696"/>
    </source>
</evidence>
<dbReference type="AlphaFoldDB" id="A0A382BC38"/>
<dbReference type="InterPro" id="IPR057767">
    <property type="entry name" value="UGSC-like_dom"/>
</dbReference>
<accession>A0A382BC38</accession>
<dbReference type="EMBL" id="UINC01028921">
    <property type="protein sequence ID" value="SVB10777.1"/>
    <property type="molecule type" value="Genomic_DNA"/>
</dbReference>
<name>A0A382BC38_9ZZZZ</name>
<gene>
    <name evidence="2" type="ORF">METZ01_LOCUS163631</name>
</gene>
<feature type="non-terminal residue" evidence="2">
    <location>
        <position position="1"/>
    </location>
</feature>